<evidence type="ECO:0000313" key="1">
    <source>
        <dbReference type="EMBL" id="KAI8526021.1"/>
    </source>
</evidence>
<evidence type="ECO:0000313" key="2">
    <source>
        <dbReference type="Proteomes" id="UP001062846"/>
    </source>
</evidence>
<dbReference type="Proteomes" id="UP001062846">
    <property type="component" value="Chromosome 13"/>
</dbReference>
<name>A0ACC0LBW2_RHOML</name>
<proteinExistence type="predicted"/>
<sequence length="207" mass="22909">MANPRESPALTSTTSSSPDQPVNDAKRRRICRNSVSYCFWGLLLVWWVTLGCEYFIGRYSSPKFRISSFSVPPCATPPACPSSLFNSNWKITYLVRSPAGWDRTSYGRSELLYRGVLSISSASVSPFYLPNHNTKAHRGTICLDQTIAAQGGFGLLIRSASHAEATLPVDNIYDDLKDGAMNFSVAMDGTVRWIKSKLWTYGDSSTT</sequence>
<comment type="caution">
    <text evidence="1">The sequence shown here is derived from an EMBL/GenBank/DDBJ whole genome shotgun (WGS) entry which is preliminary data.</text>
</comment>
<organism evidence="1 2">
    <name type="scientific">Rhododendron molle</name>
    <name type="common">Chinese azalea</name>
    <name type="synonym">Azalea mollis</name>
    <dbReference type="NCBI Taxonomy" id="49168"/>
    <lineage>
        <taxon>Eukaryota</taxon>
        <taxon>Viridiplantae</taxon>
        <taxon>Streptophyta</taxon>
        <taxon>Embryophyta</taxon>
        <taxon>Tracheophyta</taxon>
        <taxon>Spermatophyta</taxon>
        <taxon>Magnoliopsida</taxon>
        <taxon>eudicotyledons</taxon>
        <taxon>Gunneridae</taxon>
        <taxon>Pentapetalae</taxon>
        <taxon>asterids</taxon>
        <taxon>Ericales</taxon>
        <taxon>Ericaceae</taxon>
        <taxon>Ericoideae</taxon>
        <taxon>Rhodoreae</taxon>
        <taxon>Rhododendron</taxon>
    </lineage>
</organism>
<reference evidence="1" key="1">
    <citation type="submission" date="2022-02" db="EMBL/GenBank/DDBJ databases">
        <title>Plant Genome Project.</title>
        <authorList>
            <person name="Zhang R.-G."/>
        </authorList>
    </citation>
    <scope>NUCLEOTIDE SEQUENCE</scope>
    <source>
        <strain evidence="1">AT1</strain>
    </source>
</reference>
<keyword evidence="2" id="KW-1185">Reference proteome</keyword>
<protein>
    <submittedName>
        <fullName evidence="1">Uncharacterized protein</fullName>
    </submittedName>
</protein>
<accession>A0ACC0LBW2</accession>
<gene>
    <name evidence="1" type="ORF">RHMOL_Rhmol13G0276100</name>
</gene>
<dbReference type="EMBL" id="CM046400">
    <property type="protein sequence ID" value="KAI8526021.1"/>
    <property type="molecule type" value="Genomic_DNA"/>
</dbReference>